<dbReference type="AlphaFoldDB" id="A0A137PCA4"/>
<protein>
    <submittedName>
        <fullName evidence="1">Uncharacterized protein</fullName>
    </submittedName>
</protein>
<dbReference type="PANTHER" id="PTHR35373:SF3">
    <property type="entry name" value="ACTIVATOR OF HSP90 ATPASE HOMOLOG 1-LIKE PROTEIN"/>
    <property type="match status" value="1"/>
</dbReference>
<accession>A0A137PCA4</accession>
<reference evidence="1 2" key="1">
    <citation type="journal article" date="2015" name="Genome Biol. Evol.">
        <title>Phylogenomic analyses indicate that early fungi evolved digesting cell walls of algal ancestors of land plants.</title>
        <authorList>
            <person name="Chang Y."/>
            <person name="Wang S."/>
            <person name="Sekimoto S."/>
            <person name="Aerts A.L."/>
            <person name="Choi C."/>
            <person name="Clum A."/>
            <person name="LaButti K.M."/>
            <person name="Lindquist E.A."/>
            <person name="Yee Ngan C."/>
            <person name="Ohm R.A."/>
            <person name="Salamov A.A."/>
            <person name="Grigoriev I.V."/>
            <person name="Spatafora J.W."/>
            <person name="Berbee M.L."/>
        </authorList>
    </citation>
    <scope>NUCLEOTIDE SEQUENCE [LARGE SCALE GENOMIC DNA]</scope>
    <source>
        <strain evidence="1 2">NRRL 28638</strain>
    </source>
</reference>
<proteinExistence type="predicted"/>
<dbReference type="Proteomes" id="UP000070444">
    <property type="component" value="Unassembled WGS sequence"/>
</dbReference>
<dbReference type="PANTHER" id="PTHR35373">
    <property type="entry name" value="PROTEIN CBG16894"/>
    <property type="match status" value="1"/>
</dbReference>
<keyword evidence="2" id="KW-1185">Reference proteome</keyword>
<organism evidence="1 2">
    <name type="scientific">Conidiobolus coronatus (strain ATCC 28846 / CBS 209.66 / NRRL 28638)</name>
    <name type="common">Delacroixia coronata</name>
    <dbReference type="NCBI Taxonomy" id="796925"/>
    <lineage>
        <taxon>Eukaryota</taxon>
        <taxon>Fungi</taxon>
        <taxon>Fungi incertae sedis</taxon>
        <taxon>Zoopagomycota</taxon>
        <taxon>Entomophthoromycotina</taxon>
        <taxon>Entomophthoromycetes</taxon>
        <taxon>Entomophthorales</taxon>
        <taxon>Ancylistaceae</taxon>
        <taxon>Conidiobolus</taxon>
    </lineage>
</organism>
<sequence length="157" mass="18075">MNDYENNDYFMTESEPTSFELNEYSRTNSDNGKLANINQNWSNHTDYEDKYIKISSTQVELKNYFFPTASSKTILIRDIVNISTPEKLGVPWYDVMIWGRGISNIWWAKDSGRDQGNCSNTVCIRVKGETSLKACSALDRRRVIGLIEYLISSGNKY</sequence>
<evidence type="ECO:0000313" key="1">
    <source>
        <dbReference type="EMBL" id="KXN72637.1"/>
    </source>
</evidence>
<gene>
    <name evidence="1" type="ORF">CONCODRAFT_77676</name>
</gene>
<name>A0A137PCA4_CONC2</name>
<evidence type="ECO:0000313" key="2">
    <source>
        <dbReference type="Proteomes" id="UP000070444"/>
    </source>
</evidence>
<dbReference type="OMA" id="HYNIVIG"/>
<dbReference type="EMBL" id="KQ964449">
    <property type="protein sequence ID" value="KXN72637.1"/>
    <property type="molecule type" value="Genomic_DNA"/>
</dbReference>
<dbReference type="OrthoDB" id="5511455at2759"/>